<proteinExistence type="predicted"/>
<dbReference type="SUPFAM" id="SSF51735">
    <property type="entry name" value="NAD(P)-binding Rossmann-fold domains"/>
    <property type="match status" value="1"/>
</dbReference>
<gene>
    <name evidence="1" type="ORF">L2299_00070</name>
    <name evidence="2" type="ORF">P9A14_22815</name>
</gene>
<reference evidence="1" key="1">
    <citation type="journal article" date="2022" name="Data Brief">
        <title>Draft genome sequence data of Gordonia hongkongensis strain EUFUS-Z928 isolated from the octocoral Eunicea fusca.</title>
        <authorList>
            <person name="Sanchez-Suarez J."/>
            <person name="Diaz L."/>
            <person name="Melo-Bolivar J."/>
            <person name="Villamil L."/>
        </authorList>
    </citation>
    <scope>NUCLEOTIDE SEQUENCE</scope>
    <source>
        <strain evidence="1">EUFUS-Z928</strain>
    </source>
</reference>
<sequence>MKFAVALCAEVTACTSTAAKVPDGRALGAHTVAVATSPDDFAADVEVFPSSQVDVALDRLRRGEVRHRFVLDMSDL</sequence>
<evidence type="ECO:0000313" key="4">
    <source>
        <dbReference type="Proteomes" id="UP001213504"/>
    </source>
</evidence>
<protein>
    <recommendedName>
        <fullName evidence="5">Alcohol dehydrogenase</fullName>
    </recommendedName>
</protein>
<dbReference type="EMBL" id="CP121270">
    <property type="protein sequence ID" value="WFP24903.1"/>
    <property type="molecule type" value="Genomic_DNA"/>
</dbReference>
<dbReference type="AlphaFoldDB" id="A0AAX3T6X7"/>
<reference evidence="1" key="2">
    <citation type="submission" date="2022-01" db="EMBL/GenBank/DDBJ databases">
        <authorList>
            <person name="Sanchez-Suarez J."/>
            <person name="Villamil L."/>
            <person name="Diaz L.E."/>
        </authorList>
    </citation>
    <scope>NUCLEOTIDE SEQUENCE</scope>
    <source>
        <strain evidence="1">EUFUS-Z928</strain>
    </source>
</reference>
<dbReference type="RefSeq" id="WP_137809184.1">
    <property type="nucleotide sequence ID" value="NZ_CBDRND010000025.1"/>
</dbReference>
<reference evidence="2" key="3">
    <citation type="submission" date="2023-04" db="EMBL/GenBank/DDBJ databases">
        <title>Complete genome sequence of a phthalic acid esters degrading bacterial strain.</title>
        <authorList>
            <person name="Weng L."/>
            <person name="Jia Y."/>
            <person name="Ren L."/>
        </authorList>
    </citation>
    <scope>NUCLEOTIDE SEQUENCE</scope>
    <source>
        <strain evidence="2">RL-LY01</strain>
    </source>
</reference>
<accession>A0AAX3T6X7</accession>
<dbReference type="Proteomes" id="UP001213504">
    <property type="component" value="Chromosome"/>
</dbReference>
<dbReference type="EMBL" id="JAKJLQ010000001">
    <property type="protein sequence ID" value="MDF6099448.1"/>
    <property type="molecule type" value="Genomic_DNA"/>
</dbReference>
<evidence type="ECO:0008006" key="5">
    <source>
        <dbReference type="Google" id="ProtNLM"/>
    </source>
</evidence>
<evidence type="ECO:0000313" key="1">
    <source>
        <dbReference type="EMBL" id="MDF6099448.1"/>
    </source>
</evidence>
<organism evidence="2 4">
    <name type="scientific">Gordonia hongkongensis</name>
    <dbReference type="NCBI Taxonomy" id="1701090"/>
    <lineage>
        <taxon>Bacteria</taxon>
        <taxon>Bacillati</taxon>
        <taxon>Actinomycetota</taxon>
        <taxon>Actinomycetes</taxon>
        <taxon>Mycobacteriales</taxon>
        <taxon>Gordoniaceae</taxon>
        <taxon>Gordonia</taxon>
    </lineage>
</organism>
<dbReference type="InterPro" id="IPR036291">
    <property type="entry name" value="NAD(P)-bd_dom_sf"/>
</dbReference>
<dbReference type="Gene3D" id="3.40.50.720">
    <property type="entry name" value="NAD(P)-binding Rossmann-like Domain"/>
    <property type="match status" value="1"/>
</dbReference>
<evidence type="ECO:0000313" key="3">
    <source>
        <dbReference type="Proteomes" id="UP001152308"/>
    </source>
</evidence>
<dbReference type="Proteomes" id="UP001152308">
    <property type="component" value="Unassembled WGS sequence"/>
</dbReference>
<name>A0AAX3T6X7_9ACTN</name>
<keyword evidence="3" id="KW-1185">Reference proteome</keyword>
<evidence type="ECO:0000313" key="2">
    <source>
        <dbReference type="EMBL" id="WFP24903.1"/>
    </source>
</evidence>